<evidence type="ECO:0000313" key="4">
    <source>
        <dbReference type="EMBL" id="CEF53303.1"/>
    </source>
</evidence>
<keyword evidence="4" id="KW-0969">Cilium</keyword>
<dbReference type="RefSeq" id="WP_059022529.1">
    <property type="nucleotide sequence ID" value="NZ_JBNZCO010000003.1"/>
</dbReference>
<dbReference type="InterPro" id="IPR001444">
    <property type="entry name" value="Flag_bb_rod_N"/>
</dbReference>
<keyword evidence="4" id="KW-0966">Cell projection</keyword>
<keyword evidence="4" id="KW-0282">Flagellum</keyword>
<dbReference type="AlphaFoldDB" id="A0A0U5F1V3"/>
<evidence type="ECO:0000313" key="7">
    <source>
        <dbReference type="Proteomes" id="UP000657200"/>
    </source>
</evidence>
<keyword evidence="7" id="KW-1185">Reference proteome</keyword>
<accession>A0A0U5F1V3</accession>
<reference evidence="6" key="1">
    <citation type="submission" date="2014-09" db="EMBL/GenBank/DDBJ databases">
        <authorList>
            <person name="Illeghems K.G."/>
        </authorList>
    </citation>
    <scope>NUCLEOTIDE SEQUENCE [LARGE SCALE GENOMIC DNA]</scope>
    <source>
        <strain evidence="6">LMG 23848T</strain>
    </source>
</reference>
<dbReference type="PATRIC" id="fig|431306.5.peg.85"/>
<dbReference type="STRING" id="431306.AGA_141"/>
<proteinExistence type="predicted"/>
<dbReference type="OrthoDB" id="9788334at2"/>
<reference evidence="5 7" key="3">
    <citation type="journal article" date="2020" name="Int. J. Syst. Evol. Microbiol.">
        <title>Novel acetic acid bacteria from cider fermentations: Acetobacter conturbans sp. nov. and Acetobacter fallax sp. nov.</title>
        <authorList>
            <person name="Sombolestani A.S."/>
            <person name="Cleenwerck I."/>
            <person name="Cnockaert M."/>
            <person name="Borremans W."/>
            <person name="Wieme A.D."/>
            <person name="De Vuyst L."/>
            <person name="Vandamme P."/>
        </authorList>
    </citation>
    <scope>NUCLEOTIDE SEQUENCE [LARGE SCALE GENOMIC DNA]</scope>
    <source>
        <strain evidence="5 7">LMG 23848</strain>
    </source>
</reference>
<evidence type="ECO:0000256" key="1">
    <source>
        <dbReference type="ARBA" id="ARBA00004117"/>
    </source>
</evidence>
<dbReference type="EMBL" id="WOTE01000004">
    <property type="protein sequence ID" value="NHO39796.1"/>
    <property type="molecule type" value="Genomic_DNA"/>
</dbReference>
<evidence type="ECO:0000313" key="6">
    <source>
        <dbReference type="Proteomes" id="UP000068250"/>
    </source>
</evidence>
<gene>
    <name evidence="4" type="primary">flgB</name>
    <name evidence="4" type="ORF">AGA_141</name>
    <name evidence="5" type="ORF">GOB80_08895</name>
</gene>
<sequence>MLEALSSQTALTHSGTDLFSLAERRMQWLESRQSVLAGNVANANTPGYVSKDIAPFSGVLQSQMTMAMVETQPGHMAGPGNTSLARRTTGGTKSIDGNEVRLEDELGKIADTNDQQRFATTVYTRYMGMFSTALGTSS</sequence>
<evidence type="ECO:0000259" key="3">
    <source>
        <dbReference type="Pfam" id="PF00460"/>
    </source>
</evidence>
<dbReference type="Proteomes" id="UP000657200">
    <property type="component" value="Unassembled WGS sequence"/>
</dbReference>
<dbReference type="Proteomes" id="UP000068250">
    <property type="component" value="Chromosome I"/>
</dbReference>
<feature type="domain" description="Flagellar basal body rod protein N-terminal" evidence="3">
    <location>
        <begin position="22"/>
        <end position="48"/>
    </location>
</feature>
<feature type="compositionally biased region" description="Polar residues" evidence="2">
    <location>
        <begin position="80"/>
        <end position="92"/>
    </location>
</feature>
<comment type="subcellular location">
    <subcellularLocation>
        <location evidence="1">Bacterial flagellum basal body</location>
    </subcellularLocation>
</comment>
<protein>
    <submittedName>
        <fullName evidence="4">Flagellar basal-body rod protein FlgB</fullName>
    </submittedName>
    <submittedName>
        <fullName evidence="5">Flagellar biosynthesis protein FlgB</fullName>
    </submittedName>
</protein>
<dbReference type="GO" id="GO:0009425">
    <property type="term" value="C:bacterial-type flagellum basal body"/>
    <property type="evidence" value="ECO:0007669"/>
    <property type="project" value="UniProtKB-SubCell"/>
</dbReference>
<organism evidence="4 6">
    <name type="scientific">Acetobacter ghanensis</name>
    <dbReference type="NCBI Taxonomy" id="431306"/>
    <lineage>
        <taxon>Bacteria</taxon>
        <taxon>Pseudomonadati</taxon>
        <taxon>Pseudomonadota</taxon>
        <taxon>Alphaproteobacteria</taxon>
        <taxon>Acetobacterales</taxon>
        <taxon>Acetobacteraceae</taxon>
        <taxon>Acetobacter</taxon>
    </lineage>
</organism>
<name>A0A0U5F1V3_9PROT</name>
<dbReference type="EMBL" id="LN609302">
    <property type="protein sequence ID" value="CEF53303.1"/>
    <property type="molecule type" value="Genomic_DNA"/>
</dbReference>
<feature type="region of interest" description="Disordered" evidence="2">
    <location>
        <begin position="74"/>
        <end position="93"/>
    </location>
</feature>
<evidence type="ECO:0000256" key="2">
    <source>
        <dbReference type="SAM" id="MobiDB-lite"/>
    </source>
</evidence>
<evidence type="ECO:0000313" key="5">
    <source>
        <dbReference type="EMBL" id="NHO39796.1"/>
    </source>
</evidence>
<reference evidence="4" key="2">
    <citation type="submission" date="2014-09" db="EMBL/GenBank/DDBJ databases">
        <authorList>
            <person name="Magalhaes I.L.F."/>
            <person name="Oliveira U."/>
            <person name="Santos F.R."/>
            <person name="Vidigal T.H.D.A."/>
            <person name="Brescovit A.D."/>
            <person name="Santos A.J."/>
        </authorList>
    </citation>
    <scope>NUCLEOTIDE SEQUENCE</scope>
    <source>
        <strain evidence="4">LMG 23848T</strain>
    </source>
</reference>
<dbReference type="Pfam" id="PF00460">
    <property type="entry name" value="Flg_bb_rod"/>
    <property type="match status" value="1"/>
</dbReference>